<protein>
    <submittedName>
        <fullName evidence="1">Uncharacterized protein</fullName>
    </submittedName>
</protein>
<name>A0A0F9I779_9ZZZZ</name>
<comment type="caution">
    <text evidence="1">The sequence shown here is derived from an EMBL/GenBank/DDBJ whole genome shotgun (WGS) entry which is preliminary data.</text>
</comment>
<accession>A0A0F9I779</accession>
<gene>
    <name evidence="1" type="ORF">LCGC14_1912390</name>
</gene>
<dbReference type="AlphaFoldDB" id="A0A0F9I779"/>
<reference evidence="1" key="1">
    <citation type="journal article" date="2015" name="Nature">
        <title>Complex archaea that bridge the gap between prokaryotes and eukaryotes.</title>
        <authorList>
            <person name="Spang A."/>
            <person name="Saw J.H."/>
            <person name="Jorgensen S.L."/>
            <person name="Zaremba-Niedzwiedzka K."/>
            <person name="Martijn J."/>
            <person name="Lind A.E."/>
            <person name="van Eijk R."/>
            <person name="Schleper C."/>
            <person name="Guy L."/>
            <person name="Ettema T.J."/>
        </authorList>
    </citation>
    <scope>NUCLEOTIDE SEQUENCE</scope>
</reference>
<dbReference type="PROSITE" id="PS51257">
    <property type="entry name" value="PROKAR_LIPOPROTEIN"/>
    <property type="match status" value="1"/>
</dbReference>
<organism evidence="1">
    <name type="scientific">marine sediment metagenome</name>
    <dbReference type="NCBI Taxonomy" id="412755"/>
    <lineage>
        <taxon>unclassified sequences</taxon>
        <taxon>metagenomes</taxon>
        <taxon>ecological metagenomes</taxon>
    </lineage>
</organism>
<sequence length="152" mass="15680">MNKLLCSVVVSIVLLVGAGCIPTTADIQVLNDDVNTLMSQIDEQQEKFMSGVDKVQNQVVTVTNAMEAVDGTLESLIAGNEASAPFNPYSGLIDAVLKGALALTTVGAAGGTAVAMRRGKENTSIKSKINTMAAESDASTGRTLNNIVNGHG</sequence>
<evidence type="ECO:0000313" key="1">
    <source>
        <dbReference type="EMBL" id="KKL89670.1"/>
    </source>
</evidence>
<dbReference type="EMBL" id="LAZR01020222">
    <property type="protein sequence ID" value="KKL89670.1"/>
    <property type="molecule type" value="Genomic_DNA"/>
</dbReference>
<proteinExistence type="predicted"/>